<dbReference type="AlphaFoldDB" id="A0AA36HUS3"/>
<keyword evidence="1" id="KW-1133">Transmembrane helix</keyword>
<sequence>MLFVLAGLAWSAKASLGFVSELVPEEKKLLGIYPVWLFYCAIAWMILLA</sequence>
<keyword evidence="1" id="KW-0472">Membrane</keyword>
<evidence type="ECO:0000313" key="2">
    <source>
        <dbReference type="EMBL" id="CAJ1374814.1"/>
    </source>
</evidence>
<evidence type="ECO:0000313" key="3">
    <source>
        <dbReference type="Proteomes" id="UP001178507"/>
    </source>
</evidence>
<comment type="caution">
    <text evidence="2">The sequence shown here is derived from an EMBL/GenBank/DDBJ whole genome shotgun (WGS) entry which is preliminary data.</text>
</comment>
<feature type="transmembrane region" description="Helical" evidence="1">
    <location>
        <begin position="30"/>
        <end position="48"/>
    </location>
</feature>
<proteinExistence type="predicted"/>
<protein>
    <submittedName>
        <fullName evidence="2">Uncharacterized protein</fullName>
    </submittedName>
</protein>
<accession>A0AA36HUS3</accession>
<name>A0AA36HUS3_9DINO</name>
<organism evidence="2 3">
    <name type="scientific">Effrenium voratum</name>
    <dbReference type="NCBI Taxonomy" id="2562239"/>
    <lineage>
        <taxon>Eukaryota</taxon>
        <taxon>Sar</taxon>
        <taxon>Alveolata</taxon>
        <taxon>Dinophyceae</taxon>
        <taxon>Suessiales</taxon>
        <taxon>Symbiodiniaceae</taxon>
        <taxon>Effrenium</taxon>
    </lineage>
</organism>
<keyword evidence="3" id="KW-1185">Reference proteome</keyword>
<reference evidence="2" key="1">
    <citation type="submission" date="2023-08" db="EMBL/GenBank/DDBJ databases">
        <authorList>
            <person name="Chen Y."/>
            <person name="Shah S."/>
            <person name="Dougan E. K."/>
            <person name="Thang M."/>
            <person name="Chan C."/>
        </authorList>
    </citation>
    <scope>NUCLEOTIDE SEQUENCE</scope>
</reference>
<dbReference type="EMBL" id="CAUJNA010000280">
    <property type="protein sequence ID" value="CAJ1374814.1"/>
    <property type="molecule type" value="Genomic_DNA"/>
</dbReference>
<dbReference type="Proteomes" id="UP001178507">
    <property type="component" value="Unassembled WGS sequence"/>
</dbReference>
<keyword evidence="1" id="KW-0812">Transmembrane</keyword>
<evidence type="ECO:0000256" key="1">
    <source>
        <dbReference type="SAM" id="Phobius"/>
    </source>
</evidence>
<gene>
    <name evidence="2" type="ORF">EVOR1521_LOCUS4260</name>
</gene>